<dbReference type="GO" id="GO:0000015">
    <property type="term" value="C:phosphopyruvate hydratase complex"/>
    <property type="evidence" value="ECO:0007669"/>
    <property type="project" value="InterPro"/>
</dbReference>
<dbReference type="InterPro" id="IPR000941">
    <property type="entry name" value="Enolase"/>
</dbReference>
<evidence type="ECO:0000313" key="14">
    <source>
        <dbReference type="EMBL" id="OGK29139.1"/>
    </source>
</evidence>
<dbReference type="PANTHER" id="PTHR11902:SF1">
    <property type="entry name" value="ENOLASE"/>
    <property type="match status" value="1"/>
</dbReference>
<feature type="binding site" evidence="9 11">
    <location>
        <position position="321"/>
    </location>
    <ligand>
        <name>Mg(2+)</name>
        <dbReference type="ChEBI" id="CHEBI:18420"/>
    </ligand>
</feature>
<dbReference type="Proteomes" id="UP000177027">
    <property type="component" value="Unassembled WGS sequence"/>
</dbReference>
<dbReference type="GO" id="GO:0004634">
    <property type="term" value="F:phosphopyruvate hydratase activity"/>
    <property type="evidence" value="ECO:0007669"/>
    <property type="project" value="UniProtKB-UniRule"/>
</dbReference>
<keyword evidence="9 11" id="KW-0479">Metal-binding</keyword>
<evidence type="ECO:0000256" key="3">
    <source>
        <dbReference type="ARBA" id="ARBA00012058"/>
    </source>
</evidence>
<evidence type="ECO:0000256" key="11">
    <source>
        <dbReference type="PIRSR" id="PIRSR001400-3"/>
    </source>
</evidence>
<evidence type="ECO:0000259" key="13">
    <source>
        <dbReference type="SMART" id="SM01193"/>
    </source>
</evidence>
<reference evidence="14 15" key="1">
    <citation type="journal article" date="2016" name="Nat. Commun.">
        <title>Thousands of microbial genomes shed light on interconnected biogeochemical processes in an aquifer system.</title>
        <authorList>
            <person name="Anantharaman K."/>
            <person name="Brown C.T."/>
            <person name="Hug L.A."/>
            <person name="Sharon I."/>
            <person name="Castelle C.J."/>
            <person name="Probst A.J."/>
            <person name="Thomas B.C."/>
            <person name="Singh A."/>
            <person name="Wilkins M.J."/>
            <person name="Karaoz U."/>
            <person name="Brodie E.L."/>
            <person name="Williams K.H."/>
            <person name="Hubbard S.S."/>
            <person name="Banfield J.F."/>
        </authorList>
    </citation>
    <scope>NUCLEOTIDE SEQUENCE [LARGE SCALE GENOMIC DNA]</scope>
</reference>
<evidence type="ECO:0000256" key="9">
    <source>
        <dbReference type="HAMAP-Rule" id="MF_00318"/>
    </source>
</evidence>
<gene>
    <name evidence="9" type="primary">eno</name>
    <name evidence="14" type="ORF">A3D06_00730</name>
</gene>
<dbReference type="GO" id="GO:0006096">
    <property type="term" value="P:glycolytic process"/>
    <property type="evidence" value="ECO:0007669"/>
    <property type="project" value="UniProtKB-UniRule"/>
</dbReference>
<dbReference type="PANTHER" id="PTHR11902">
    <property type="entry name" value="ENOLASE"/>
    <property type="match status" value="1"/>
</dbReference>
<dbReference type="InterPro" id="IPR020811">
    <property type="entry name" value="Enolase_N"/>
</dbReference>
<keyword evidence="6 9" id="KW-0460">Magnesium</keyword>
<dbReference type="AlphaFoldDB" id="A0A1F7HD01"/>
<comment type="cofactor">
    <cofactor evidence="9">
        <name>Mg(2+)</name>
        <dbReference type="ChEBI" id="CHEBI:18420"/>
    </cofactor>
    <text evidence="9">Binds a second Mg(2+) ion via substrate during catalysis.</text>
</comment>
<dbReference type="SFLD" id="SFLDS00001">
    <property type="entry name" value="Enolase"/>
    <property type="match status" value="1"/>
</dbReference>
<keyword evidence="5 9" id="KW-0964">Secreted</keyword>
<evidence type="ECO:0000256" key="6">
    <source>
        <dbReference type="ARBA" id="ARBA00022842"/>
    </source>
</evidence>
<dbReference type="PIRSF" id="PIRSF001400">
    <property type="entry name" value="Enolase"/>
    <property type="match status" value="1"/>
</dbReference>
<feature type="active site" description="Proton donor" evidence="9 10">
    <location>
        <position position="214"/>
    </location>
</feature>
<evidence type="ECO:0000256" key="10">
    <source>
        <dbReference type="PIRSR" id="PIRSR001400-1"/>
    </source>
</evidence>
<dbReference type="InterPro" id="IPR020810">
    <property type="entry name" value="Enolase_C"/>
</dbReference>
<evidence type="ECO:0000256" key="7">
    <source>
        <dbReference type="ARBA" id="ARBA00023152"/>
    </source>
</evidence>
<evidence type="ECO:0000259" key="12">
    <source>
        <dbReference type="SMART" id="SM01192"/>
    </source>
</evidence>
<dbReference type="EC" id="4.2.1.11" evidence="3 9"/>
<dbReference type="SMART" id="SM01193">
    <property type="entry name" value="Enolase_N"/>
    <property type="match status" value="1"/>
</dbReference>
<keyword evidence="7 9" id="KW-0324">Glycolysis</keyword>
<comment type="pathway">
    <text evidence="1 9">Carbohydrate degradation; glycolysis; pyruvate from D-glyceraldehyde 3-phosphate: step 4/5.</text>
</comment>
<dbReference type="GO" id="GO:0009986">
    <property type="term" value="C:cell surface"/>
    <property type="evidence" value="ECO:0007669"/>
    <property type="project" value="UniProtKB-SubCell"/>
</dbReference>
<dbReference type="Pfam" id="PF03952">
    <property type="entry name" value="Enolase_N"/>
    <property type="match status" value="1"/>
</dbReference>
<feature type="binding site" evidence="9">
    <location>
        <position position="397"/>
    </location>
    <ligand>
        <name>(2R)-2-phosphoglycerate</name>
        <dbReference type="ChEBI" id="CHEBI:58289"/>
    </ligand>
</feature>
<dbReference type="SFLD" id="SFLDG00178">
    <property type="entry name" value="enolase"/>
    <property type="match status" value="1"/>
</dbReference>
<dbReference type="Gene3D" id="3.20.20.120">
    <property type="entry name" value="Enolase-like C-terminal domain"/>
    <property type="match status" value="1"/>
</dbReference>
<evidence type="ECO:0000256" key="2">
    <source>
        <dbReference type="ARBA" id="ARBA00009604"/>
    </source>
</evidence>
<evidence type="ECO:0000256" key="5">
    <source>
        <dbReference type="ARBA" id="ARBA00022525"/>
    </source>
</evidence>
<feature type="domain" description="Enolase C-terminal TIM barrel" evidence="12">
    <location>
        <begin position="148"/>
        <end position="430"/>
    </location>
</feature>
<comment type="subcellular location">
    <subcellularLocation>
        <location evidence="9">Cytoplasm</location>
    </subcellularLocation>
    <subcellularLocation>
        <location evidence="9">Secreted</location>
    </subcellularLocation>
    <subcellularLocation>
        <location evidence="9">Cell surface</location>
    </subcellularLocation>
    <text evidence="9">Fractions of enolase are present in both the cytoplasm and on the cell surface.</text>
</comment>
<proteinExistence type="inferred from homology"/>
<keyword evidence="8 9" id="KW-0456">Lyase</keyword>
<dbReference type="PRINTS" id="PR00148">
    <property type="entry name" value="ENOLASE"/>
</dbReference>
<comment type="similarity">
    <text evidence="2 9">Belongs to the enolase family.</text>
</comment>
<feature type="binding site" evidence="9">
    <location>
        <position position="346"/>
    </location>
    <ligand>
        <name>(2R)-2-phosphoglycerate</name>
        <dbReference type="ChEBI" id="CHEBI:58289"/>
    </ligand>
</feature>
<dbReference type="Pfam" id="PF00113">
    <property type="entry name" value="Enolase_C"/>
    <property type="match status" value="1"/>
</dbReference>
<dbReference type="SFLD" id="SFLDF00002">
    <property type="entry name" value="enolase"/>
    <property type="match status" value="1"/>
</dbReference>
<feature type="binding site" evidence="9 11">
    <location>
        <position position="251"/>
    </location>
    <ligand>
        <name>Mg(2+)</name>
        <dbReference type="ChEBI" id="CHEBI:18420"/>
    </ligand>
</feature>
<comment type="catalytic activity">
    <reaction evidence="9">
        <text>(2R)-2-phosphoglycerate = phosphoenolpyruvate + H2O</text>
        <dbReference type="Rhea" id="RHEA:10164"/>
        <dbReference type="ChEBI" id="CHEBI:15377"/>
        <dbReference type="ChEBI" id="CHEBI:58289"/>
        <dbReference type="ChEBI" id="CHEBI:58702"/>
        <dbReference type="EC" id="4.2.1.11"/>
    </reaction>
</comment>
<dbReference type="SUPFAM" id="SSF51604">
    <property type="entry name" value="Enolase C-terminal domain-like"/>
    <property type="match status" value="1"/>
</dbReference>
<feature type="domain" description="Enolase N-terminal" evidence="13">
    <location>
        <begin position="4"/>
        <end position="134"/>
    </location>
</feature>
<evidence type="ECO:0000313" key="15">
    <source>
        <dbReference type="Proteomes" id="UP000177027"/>
    </source>
</evidence>
<dbReference type="GO" id="GO:0005576">
    <property type="term" value="C:extracellular region"/>
    <property type="evidence" value="ECO:0007669"/>
    <property type="project" value="UniProtKB-SubCell"/>
</dbReference>
<feature type="binding site" evidence="9">
    <location>
        <position position="172"/>
    </location>
    <ligand>
        <name>(2R)-2-phosphoglycerate</name>
        <dbReference type="ChEBI" id="CHEBI:58289"/>
    </ligand>
</feature>
<evidence type="ECO:0000256" key="1">
    <source>
        <dbReference type="ARBA" id="ARBA00005031"/>
    </source>
</evidence>
<dbReference type="GO" id="GO:0000287">
    <property type="term" value="F:magnesium ion binding"/>
    <property type="evidence" value="ECO:0007669"/>
    <property type="project" value="UniProtKB-UniRule"/>
</dbReference>
<dbReference type="EMBL" id="MFZS01000017">
    <property type="protein sequence ID" value="OGK29139.1"/>
    <property type="molecule type" value="Genomic_DNA"/>
</dbReference>
<dbReference type="SUPFAM" id="SSF54826">
    <property type="entry name" value="Enolase N-terminal domain-like"/>
    <property type="match status" value="1"/>
</dbReference>
<dbReference type="InterPro" id="IPR029017">
    <property type="entry name" value="Enolase-like_N"/>
</dbReference>
<feature type="active site" description="Proton acceptor" evidence="9 10">
    <location>
        <position position="346"/>
    </location>
</feature>
<dbReference type="HAMAP" id="MF_00318">
    <property type="entry name" value="Enolase"/>
    <property type="match status" value="1"/>
</dbReference>
<comment type="cofactor">
    <cofactor evidence="11">
        <name>Mg(2+)</name>
        <dbReference type="ChEBI" id="CHEBI:18420"/>
    </cofactor>
    <text evidence="11">Mg(2+) is required for catalysis and for stabilizing the dimer.</text>
</comment>
<dbReference type="Gene3D" id="3.30.390.10">
    <property type="entry name" value="Enolase-like, N-terminal domain"/>
    <property type="match status" value="1"/>
</dbReference>
<dbReference type="InterPro" id="IPR036849">
    <property type="entry name" value="Enolase-like_C_sf"/>
</dbReference>
<dbReference type="SMART" id="SM01192">
    <property type="entry name" value="Enolase_C"/>
    <property type="match status" value="1"/>
</dbReference>
<comment type="caution">
    <text evidence="14">The sequence shown here is derived from an EMBL/GenBank/DDBJ whole genome shotgun (WGS) entry which is preliminary data.</text>
</comment>
<organism evidence="14 15">
    <name type="scientific">Candidatus Roizmanbacteria bacterium RIFCSPHIGHO2_02_FULL_40_9</name>
    <dbReference type="NCBI Taxonomy" id="1802042"/>
    <lineage>
        <taxon>Bacteria</taxon>
        <taxon>Candidatus Roizmaniibacteriota</taxon>
    </lineage>
</organism>
<protein>
    <recommendedName>
        <fullName evidence="4 9">Enolase</fullName>
        <ecNumber evidence="3 9">4.2.1.11</ecNumber>
    </recommendedName>
    <alternativeName>
        <fullName evidence="9">2-phospho-D-glycerate hydro-lyase</fullName>
    </alternativeName>
    <alternativeName>
        <fullName evidence="9">2-phosphoglycerate dehydratase</fullName>
    </alternativeName>
</protein>
<feature type="binding site" evidence="9">
    <location>
        <position position="375"/>
    </location>
    <ligand>
        <name>(2R)-2-phosphoglycerate</name>
        <dbReference type="ChEBI" id="CHEBI:58289"/>
    </ligand>
</feature>
<evidence type="ECO:0000256" key="4">
    <source>
        <dbReference type="ARBA" id="ARBA00017068"/>
    </source>
</evidence>
<comment type="function">
    <text evidence="9">Catalyzes the reversible conversion of 2-phosphoglycerate (2-PG) into phosphoenolpyruvate (PEP). It is essential for the degradation of carbohydrates via glycolysis.</text>
</comment>
<accession>A0A1F7HD01</accession>
<dbReference type="UniPathway" id="UPA00109">
    <property type="reaction ID" value="UER00187"/>
</dbReference>
<keyword evidence="9" id="KW-0963">Cytoplasm</keyword>
<feature type="binding site" evidence="9 11">
    <location>
        <position position="294"/>
    </location>
    <ligand>
        <name>Mg(2+)</name>
        <dbReference type="ChEBI" id="CHEBI:18420"/>
    </ligand>
</feature>
<name>A0A1F7HD01_9BACT</name>
<comment type="caution">
    <text evidence="9">Lacks conserved residue(s) required for the propagation of feature annotation.</text>
</comment>
<sequence>MARIKKITAREILDSRGVPTLEGKLVTDNGIKVYANVSSGESLGRHEGIELRDNDRSRYGGLGVLKAMAYINQSIGPKLEGVEVNKLEEIDNWLLKADGDERYARLGVNTIMTISQLVLKAAAVDADLALYEFINKVYNDKFNQHITLDRLPTAIYNMINGGSHGTKNLDFQEFHIVPSTSTLFSDSLQLAIEAYSGLKYLFYERNADVSVSEEGGFTPNLFTNTEALEIIKEVLLSKKMTLGVEVFTGIDCAPAYFFKDNHYGIKDKGNPLTPKEYMEFIIEAVNKYNMLILEDPFDEEDYQSWTKLTAEIGKQTYVVADDFVAGNLKRLQKAVEQNACNSVLLKSNQVATMSEMLRLIAEAKKSQIKVIISHRLGETNDSLVADLAVGVQADFVKFGSPARGERIAKYNRLLNIEYKLDQKSKEVKPAKS</sequence>
<evidence type="ECO:0000256" key="8">
    <source>
        <dbReference type="ARBA" id="ARBA00023239"/>
    </source>
</evidence>